<dbReference type="InterPro" id="IPR054299">
    <property type="entry name" value="GumK_N"/>
</dbReference>
<dbReference type="Proteomes" id="UP000620266">
    <property type="component" value="Unassembled WGS sequence"/>
</dbReference>
<dbReference type="Gene3D" id="3.40.50.2000">
    <property type="entry name" value="Glycogen Phosphorylase B"/>
    <property type="match status" value="1"/>
</dbReference>
<dbReference type="EMBL" id="BMCG01000002">
    <property type="protein sequence ID" value="GGC04786.1"/>
    <property type="molecule type" value="Genomic_DNA"/>
</dbReference>
<organism evidence="2 3">
    <name type="scientific">Oxalicibacterium flavum</name>
    <dbReference type="NCBI Taxonomy" id="179467"/>
    <lineage>
        <taxon>Bacteria</taxon>
        <taxon>Pseudomonadati</taxon>
        <taxon>Pseudomonadota</taxon>
        <taxon>Betaproteobacteria</taxon>
        <taxon>Burkholderiales</taxon>
        <taxon>Oxalobacteraceae</taxon>
        <taxon>Oxalicibacterium</taxon>
    </lineage>
</organism>
<keyword evidence="3" id="KW-1185">Reference proteome</keyword>
<proteinExistence type="predicted"/>
<dbReference type="Gene3D" id="3.40.50.11010">
    <property type="match status" value="1"/>
</dbReference>
<dbReference type="AlphaFoldDB" id="A0A8J2UL40"/>
<reference evidence="2" key="2">
    <citation type="submission" date="2020-09" db="EMBL/GenBank/DDBJ databases">
        <authorList>
            <person name="Sun Q."/>
            <person name="Sedlacek I."/>
        </authorList>
    </citation>
    <scope>NUCLEOTIDE SEQUENCE</scope>
    <source>
        <strain evidence="2">CCM 7086</strain>
    </source>
</reference>
<dbReference type="SUPFAM" id="SSF53756">
    <property type="entry name" value="UDP-Glycosyltransferase/glycogen phosphorylase"/>
    <property type="match status" value="1"/>
</dbReference>
<dbReference type="Pfam" id="PF22059">
    <property type="entry name" value="GumK_N"/>
    <property type="match status" value="1"/>
</dbReference>
<reference evidence="2" key="1">
    <citation type="journal article" date="2014" name="Int. J. Syst. Evol. Microbiol.">
        <title>Complete genome sequence of Corynebacterium casei LMG S-19264T (=DSM 44701T), isolated from a smear-ripened cheese.</title>
        <authorList>
            <consortium name="US DOE Joint Genome Institute (JGI-PGF)"/>
            <person name="Walter F."/>
            <person name="Albersmeier A."/>
            <person name="Kalinowski J."/>
            <person name="Ruckert C."/>
        </authorList>
    </citation>
    <scope>NUCLEOTIDE SEQUENCE</scope>
    <source>
        <strain evidence="2">CCM 7086</strain>
    </source>
</reference>
<sequence>MSYLVISAHDYRSRRKAGLHFIAGELARRGPTRFFSCQYSLLSDLKSDPRKSIGSLANRKEMHEGVECYLWKTLIHPFNMRKEMFQPLESFLFRRYVGRPSPVLVEWIREADTVVFESGIAPVFFELVRELNPAARTIYVASDDLETINVASYVKRTFDRIAPQMDALCLKSRFMADGMPRSDNRYVVPQGFDFSIAEHADPSPYGEGIHAVSVGSMLFDPGFFAIASRLFPEVTFHIIGSGTGRHDGYGDNVHVHDEMPHKTTLPYIKHATIGLAPYRAAGLPTYLADTSLKLMQYDFFGLPAVCPSGIVGDYRSRFGYTPDDADSIAAAMRAAMAAPRQTFRTPLEWSQVVDRLLAPQDYADTQLPGEARRTEAAAFAYSQVA</sequence>
<comment type="caution">
    <text evidence="2">The sequence shown here is derived from an EMBL/GenBank/DDBJ whole genome shotgun (WGS) entry which is preliminary data.</text>
</comment>
<name>A0A8J2UL40_9BURK</name>
<feature type="domain" description="Glucuronosyltransferase GumK N-terminal" evidence="1">
    <location>
        <begin position="5"/>
        <end position="170"/>
    </location>
</feature>
<evidence type="ECO:0000313" key="2">
    <source>
        <dbReference type="EMBL" id="GGC04786.1"/>
    </source>
</evidence>
<protein>
    <submittedName>
        <fullName evidence="2">UDP-glucuronate:glycolipid 2-beta-glucuronosyltransferase</fullName>
    </submittedName>
</protein>
<accession>A0A8J2UL40</accession>
<evidence type="ECO:0000259" key="1">
    <source>
        <dbReference type="Pfam" id="PF22059"/>
    </source>
</evidence>
<dbReference type="RefSeq" id="WP_188395323.1">
    <property type="nucleotide sequence ID" value="NZ_BMCG01000002.1"/>
</dbReference>
<evidence type="ECO:0000313" key="3">
    <source>
        <dbReference type="Proteomes" id="UP000620266"/>
    </source>
</evidence>
<gene>
    <name evidence="2" type="primary">gumK</name>
    <name evidence="2" type="ORF">GCM10007205_12530</name>
</gene>